<dbReference type="AlphaFoldDB" id="A0A8X6S9F5"/>
<reference evidence="1" key="1">
    <citation type="submission" date="2020-08" db="EMBL/GenBank/DDBJ databases">
        <title>Multicomponent nature underlies the extraordinary mechanical properties of spider dragline silk.</title>
        <authorList>
            <person name="Kono N."/>
            <person name="Nakamura H."/>
            <person name="Mori M."/>
            <person name="Yoshida Y."/>
            <person name="Ohtoshi R."/>
            <person name="Malay A.D."/>
            <person name="Moran D.A.P."/>
            <person name="Tomita M."/>
            <person name="Numata K."/>
            <person name="Arakawa K."/>
        </authorList>
    </citation>
    <scope>NUCLEOTIDE SEQUENCE</scope>
</reference>
<accession>A0A8X6S9F5</accession>
<protein>
    <submittedName>
        <fullName evidence="1">Uncharacterized protein</fullName>
    </submittedName>
</protein>
<proteinExistence type="predicted"/>
<comment type="caution">
    <text evidence="1">The sequence shown here is derived from an EMBL/GenBank/DDBJ whole genome shotgun (WGS) entry which is preliminary data.</text>
</comment>
<dbReference type="Proteomes" id="UP000887159">
    <property type="component" value="Unassembled WGS sequence"/>
</dbReference>
<evidence type="ECO:0000313" key="2">
    <source>
        <dbReference type="Proteomes" id="UP000887159"/>
    </source>
</evidence>
<dbReference type="EMBL" id="BMAU01021250">
    <property type="protein sequence ID" value="GFY05247.1"/>
    <property type="molecule type" value="Genomic_DNA"/>
</dbReference>
<name>A0A8X6S9F5_TRICX</name>
<gene>
    <name evidence="1" type="ORF">TNCV_2206931</name>
</gene>
<organism evidence="1 2">
    <name type="scientific">Trichonephila clavipes</name>
    <name type="common">Golden silk orbweaver</name>
    <name type="synonym">Nephila clavipes</name>
    <dbReference type="NCBI Taxonomy" id="2585209"/>
    <lineage>
        <taxon>Eukaryota</taxon>
        <taxon>Metazoa</taxon>
        <taxon>Ecdysozoa</taxon>
        <taxon>Arthropoda</taxon>
        <taxon>Chelicerata</taxon>
        <taxon>Arachnida</taxon>
        <taxon>Araneae</taxon>
        <taxon>Araneomorphae</taxon>
        <taxon>Entelegynae</taxon>
        <taxon>Araneoidea</taxon>
        <taxon>Nephilidae</taxon>
        <taxon>Trichonephila</taxon>
    </lineage>
</organism>
<sequence length="119" mass="13325">MPPSPNFHTTPTGVRLSLDRLNVLFAQLVFRGLEPRPYGTAVRVTNRYTGWATNCFMKHGLVNTTRGLLETNLVILNQGQVTRTTPELATLSPNYHTTPMGRRLRLNRLNGHPPYTAGL</sequence>
<keyword evidence="2" id="KW-1185">Reference proteome</keyword>
<evidence type="ECO:0000313" key="1">
    <source>
        <dbReference type="EMBL" id="GFY05247.1"/>
    </source>
</evidence>